<name>A0ACB8ETI6_9SAUR</name>
<evidence type="ECO:0000313" key="1">
    <source>
        <dbReference type="EMBL" id="KAH7995799.1"/>
    </source>
</evidence>
<organism evidence="1 2">
    <name type="scientific">Sphaerodactylus townsendi</name>
    <dbReference type="NCBI Taxonomy" id="933632"/>
    <lineage>
        <taxon>Eukaryota</taxon>
        <taxon>Metazoa</taxon>
        <taxon>Chordata</taxon>
        <taxon>Craniata</taxon>
        <taxon>Vertebrata</taxon>
        <taxon>Euteleostomi</taxon>
        <taxon>Lepidosauria</taxon>
        <taxon>Squamata</taxon>
        <taxon>Bifurcata</taxon>
        <taxon>Gekkota</taxon>
        <taxon>Sphaerodactylidae</taxon>
        <taxon>Sphaerodactylus</taxon>
    </lineage>
</organism>
<comment type="caution">
    <text evidence="1">The sequence shown here is derived from an EMBL/GenBank/DDBJ whole genome shotgun (WGS) entry which is preliminary data.</text>
</comment>
<dbReference type="Proteomes" id="UP000827872">
    <property type="component" value="Linkage Group LG07"/>
</dbReference>
<protein>
    <submittedName>
        <fullName evidence="1">Uncharacterized protein</fullName>
    </submittedName>
</protein>
<reference evidence="1" key="1">
    <citation type="submission" date="2021-08" db="EMBL/GenBank/DDBJ databases">
        <title>The first chromosome-level gecko genome reveals the dynamic sex chromosomes of Neotropical dwarf geckos (Sphaerodactylidae: Sphaerodactylus).</title>
        <authorList>
            <person name="Pinto B.J."/>
            <person name="Keating S.E."/>
            <person name="Gamble T."/>
        </authorList>
    </citation>
    <scope>NUCLEOTIDE SEQUENCE</scope>
    <source>
        <strain evidence="1">TG3544</strain>
    </source>
</reference>
<dbReference type="EMBL" id="CM037620">
    <property type="protein sequence ID" value="KAH7995799.1"/>
    <property type="molecule type" value="Genomic_DNA"/>
</dbReference>
<keyword evidence="2" id="KW-1185">Reference proteome</keyword>
<proteinExistence type="predicted"/>
<evidence type="ECO:0000313" key="2">
    <source>
        <dbReference type="Proteomes" id="UP000827872"/>
    </source>
</evidence>
<accession>A0ACB8ETI6</accession>
<sequence>MGEKLGTKTQLVRADLPSTAADYLGEATDRSWTRYPSRPSNPYGSPYHLPAPTDEPGRGWHQLLGRWELAWFTEREKSAEDLELRREVERLRMQQRGQPAPADLPGGDPDNQGKLGDLQPGPPPPGPLLPPGDLRCHRKLKAHFDSKSSTLPYFLVQVEAHMQQYGEDYLDELKQVQKAGALLEGEAPAWFRGLYEGCRPELLAFPHFMTALQQRFEDPF</sequence>
<gene>
    <name evidence="1" type="ORF">K3G42_028644</name>
</gene>